<dbReference type="Proteomes" id="UP000283895">
    <property type="component" value="Unassembled WGS sequence"/>
</dbReference>
<dbReference type="InterPro" id="IPR006710">
    <property type="entry name" value="Glyco_hydro_43"/>
</dbReference>
<feature type="signal peptide" evidence="6">
    <location>
        <begin position="1"/>
        <end position="23"/>
    </location>
</feature>
<dbReference type="GO" id="GO:0004553">
    <property type="term" value="F:hydrolase activity, hydrolyzing O-glycosyl compounds"/>
    <property type="evidence" value="ECO:0007669"/>
    <property type="project" value="InterPro"/>
</dbReference>
<accession>A0A423VRD2</accession>
<keyword evidence="2 6" id="KW-0732">Signal</keyword>
<evidence type="ECO:0000256" key="5">
    <source>
        <dbReference type="RuleBase" id="RU361187"/>
    </source>
</evidence>
<comment type="similarity">
    <text evidence="1 5">Belongs to the glycosyl hydrolase 43 family.</text>
</comment>
<sequence length="340" mass="37236">MLFFQKLTTLLSVGLCLLGISDAWENPIRNPGGSDPFIVYTGGYYYLLTTTWTDVEISRATTIAGLESATKKSVYSTTTSSRCCNVWSPEVHYLGSNWYIYYTAGDSADLDGQRINVLKDFGHEELIWINSGGSTPWDDYTYVGQMTSEWSIDGSVLRFNDYGNWLMFSCFHGVTYQSICIQKLSSSYTTLTGDIYVISQPTESFETNGTPVNEAPAALYFGGVTYISYAASYCWTADYCIGLLTWDGSTSPSKASAWSKHDGCVFSSANGNYGTASNGFFQSPDASQTWLVYHATSNSAGACDDTRYTMVQLLGSHSDGSPNFGSPVPFTHAYSEPSGE</sequence>
<dbReference type="PANTHER" id="PTHR43817:SF1">
    <property type="entry name" value="HYDROLASE, FAMILY 43, PUTATIVE (AFU_ORTHOLOGUE AFUA_3G01660)-RELATED"/>
    <property type="match status" value="1"/>
</dbReference>
<name>A0A423VRD2_9PEZI</name>
<evidence type="ECO:0000313" key="8">
    <source>
        <dbReference type="Proteomes" id="UP000283895"/>
    </source>
</evidence>
<dbReference type="PANTHER" id="PTHR43817">
    <property type="entry name" value="GLYCOSYL HYDROLASE"/>
    <property type="match status" value="1"/>
</dbReference>
<dbReference type="SUPFAM" id="SSF75005">
    <property type="entry name" value="Arabinanase/levansucrase/invertase"/>
    <property type="match status" value="1"/>
</dbReference>
<dbReference type="Gene3D" id="2.115.10.20">
    <property type="entry name" value="Glycosyl hydrolase domain, family 43"/>
    <property type="match status" value="1"/>
</dbReference>
<comment type="caution">
    <text evidence="7">The sequence shown here is derived from an EMBL/GenBank/DDBJ whole genome shotgun (WGS) entry which is preliminary data.</text>
</comment>
<keyword evidence="8" id="KW-1185">Reference proteome</keyword>
<dbReference type="OrthoDB" id="272289at2759"/>
<keyword evidence="4 5" id="KW-0326">Glycosidase</keyword>
<evidence type="ECO:0000256" key="1">
    <source>
        <dbReference type="ARBA" id="ARBA00009865"/>
    </source>
</evidence>
<organism evidence="7 8">
    <name type="scientific">Cytospora schulzeri</name>
    <dbReference type="NCBI Taxonomy" id="448051"/>
    <lineage>
        <taxon>Eukaryota</taxon>
        <taxon>Fungi</taxon>
        <taxon>Dikarya</taxon>
        <taxon>Ascomycota</taxon>
        <taxon>Pezizomycotina</taxon>
        <taxon>Sordariomycetes</taxon>
        <taxon>Sordariomycetidae</taxon>
        <taxon>Diaporthales</taxon>
        <taxon>Cytosporaceae</taxon>
        <taxon>Cytospora</taxon>
    </lineage>
</organism>
<dbReference type="Pfam" id="PF04616">
    <property type="entry name" value="Glyco_hydro_43"/>
    <property type="match status" value="1"/>
</dbReference>
<dbReference type="AlphaFoldDB" id="A0A423VRD2"/>
<gene>
    <name evidence="7" type="ORF">VMCG_08083</name>
</gene>
<dbReference type="GO" id="GO:0005975">
    <property type="term" value="P:carbohydrate metabolic process"/>
    <property type="evidence" value="ECO:0007669"/>
    <property type="project" value="InterPro"/>
</dbReference>
<proteinExistence type="inferred from homology"/>
<keyword evidence="3 5" id="KW-0378">Hydrolase</keyword>
<evidence type="ECO:0000256" key="2">
    <source>
        <dbReference type="ARBA" id="ARBA00022729"/>
    </source>
</evidence>
<dbReference type="InterPro" id="IPR023296">
    <property type="entry name" value="Glyco_hydro_beta-prop_sf"/>
</dbReference>
<dbReference type="EMBL" id="LKEA01000044">
    <property type="protein sequence ID" value="ROV93618.1"/>
    <property type="molecule type" value="Genomic_DNA"/>
</dbReference>
<dbReference type="STRING" id="356882.A0A423VRD2"/>
<evidence type="ECO:0000256" key="6">
    <source>
        <dbReference type="SAM" id="SignalP"/>
    </source>
</evidence>
<evidence type="ECO:0000313" key="7">
    <source>
        <dbReference type="EMBL" id="ROV93618.1"/>
    </source>
</evidence>
<evidence type="ECO:0000256" key="4">
    <source>
        <dbReference type="ARBA" id="ARBA00023295"/>
    </source>
</evidence>
<evidence type="ECO:0000256" key="3">
    <source>
        <dbReference type="ARBA" id="ARBA00022801"/>
    </source>
</evidence>
<reference evidence="7 8" key="1">
    <citation type="submission" date="2015-09" db="EMBL/GenBank/DDBJ databases">
        <title>Host preference determinants of Valsa canker pathogens revealed by comparative genomics.</title>
        <authorList>
            <person name="Yin Z."/>
            <person name="Huang L."/>
        </authorList>
    </citation>
    <scope>NUCLEOTIDE SEQUENCE [LARGE SCALE GENOMIC DNA]</scope>
    <source>
        <strain evidence="7 8">03-1</strain>
    </source>
</reference>
<protein>
    <recommendedName>
        <fullName evidence="9">Glycoside hydrolase family 43 protein</fullName>
    </recommendedName>
</protein>
<dbReference type="CDD" id="cd18820">
    <property type="entry name" value="GH43_LbAraf43-like"/>
    <property type="match status" value="1"/>
</dbReference>
<evidence type="ECO:0008006" key="9">
    <source>
        <dbReference type="Google" id="ProtNLM"/>
    </source>
</evidence>
<feature type="chain" id="PRO_5019061339" description="Glycoside hydrolase family 43 protein" evidence="6">
    <location>
        <begin position="24"/>
        <end position="340"/>
    </location>
</feature>